<accession>A1BIG2</accession>
<evidence type="ECO:0000313" key="3">
    <source>
        <dbReference type="EMBL" id="ABL66189.1"/>
    </source>
</evidence>
<evidence type="ECO:0000256" key="2">
    <source>
        <dbReference type="ARBA" id="ARBA00022649"/>
    </source>
</evidence>
<organism evidence="3 4">
    <name type="scientific">Chlorobium phaeobacteroides (strain DSM 266 / SMG 266 / 2430)</name>
    <dbReference type="NCBI Taxonomy" id="290317"/>
    <lineage>
        <taxon>Bacteria</taxon>
        <taxon>Pseudomonadati</taxon>
        <taxon>Chlorobiota</taxon>
        <taxon>Chlorobiia</taxon>
        <taxon>Chlorobiales</taxon>
        <taxon>Chlorobiaceae</taxon>
        <taxon>Chlorobium/Pelodictyon group</taxon>
        <taxon>Chlorobium</taxon>
    </lineage>
</organism>
<dbReference type="KEGG" id="cph:Cpha266_2186"/>
<comment type="similarity">
    <text evidence="1">Belongs to the RelE toxin family.</text>
</comment>
<dbReference type="Proteomes" id="UP000008701">
    <property type="component" value="Chromosome"/>
</dbReference>
<dbReference type="AlphaFoldDB" id="A1BIG2"/>
<reference evidence="3 4" key="1">
    <citation type="submission" date="2006-12" db="EMBL/GenBank/DDBJ databases">
        <title>Complete sequence of Chlorobium phaeobacteroides DSM 266.</title>
        <authorList>
            <consortium name="US DOE Joint Genome Institute"/>
            <person name="Copeland A."/>
            <person name="Lucas S."/>
            <person name="Lapidus A."/>
            <person name="Barry K."/>
            <person name="Detter J.C."/>
            <person name="Glavina del Rio T."/>
            <person name="Hammon N."/>
            <person name="Israni S."/>
            <person name="Pitluck S."/>
            <person name="Goltsman E."/>
            <person name="Schmutz J."/>
            <person name="Larimer F."/>
            <person name="Land M."/>
            <person name="Hauser L."/>
            <person name="Mikhailova N."/>
            <person name="Li T."/>
            <person name="Overmann J."/>
            <person name="Bryant D.A."/>
            <person name="Richardson P."/>
        </authorList>
    </citation>
    <scope>NUCLEOTIDE SEQUENCE [LARGE SCALE GENOMIC DNA]</scope>
    <source>
        <strain evidence="3 4">DSM 266</strain>
    </source>
</reference>
<sequence length="109" mass="13032">MRNSYRVLWTGVAKRDLREIVEFIACDSPDNAMKILHHIRKKSEELGCCPERGRIVPELLDQGINFYRELLIQHWRLLYRISEDRVFILSIIDSRRNVEDILLHRFLGL</sequence>
<keyword evidence="4" id="KW-1185">Reference proteome</keyword>
<evidence type="ECO:0000313" key="4">
    <source>
        <dbReference type="Proteomes" id="UP000008701"/>
    </source>
</evidence>
<keyword evidence="2" id="KW-1277">Toxin-antitoxin system</keyword>
<dbReference type="InterPro" id="IPR007712">
    <property type="entry name" value="RelE/ParE_toxin"/>
</dbReference>
<dbReference type="OrthoDB" id="5574284at2"/>
<dbReference type="InterPro" id="IPR035093">
    <property type="entry name" value="RelE/ParE_toxin_dom_sf"/>
</dbReference>
<proteinExistence type="inferred from homology"/>
<gene>
    <name evidence="3" type="ordered locus">Cpha266_2186</name>
</gene>
<dbReference type="RefSeq" id="WP_011745987.1">
    <property type="nucleotide sequence ID" value="NC_008639.1"/>
</dbReference>
<evidence type="ECO:0000256" key="1">
    <source>
        <dbReference type="ARBA" id="ARBA00006226"/>
    </source>
</evidence>
<dbReference type="STRING" id="290317.Cpha266_2186"/>
<protein>
    <submittedName>
        <fullName evidence="3">Plasmid stabilization system</fullName>
    </submittedName>
</protein>
<dbReference type="PANTHER" id="PTHR33755">
    <property type="entry name" value="TOXIN PARE1-RELATED"/>
    <property type="match status" value="1"/>
</dbReference>
<dbReference type="Gene3D" id="3.30.2310.20">
    <property type="entry name" value="RelE-like"/>
    <property type="match status" value="1"/>
</dbReference>
<dbReference type="HOGENOM" id="CLU_147162_4_0_10"/>
<dbReference type="Pfam" id="PF05016">
    <property type="entry name" value="ParE_toxin"/>
    <property type="match status" value="1"/>
</dbReference>
<dbReference type="eggNOG" id="COG3668">
    <property type="taxonomic scope" value="Bacteria"/>
</dbReference>
<dbReference type="EMBL" id="CP000492">
    <property type="protein sequence ID" value="ABL66189.1"/>
    <property type="molecule type" value="Genomic_DNA"/>
</dbReference>
<name>A1BIG2_CHLPD</name>
<dbReference type="InterPro" id="IPR051803">
    <property type="entry name" value="TA_system_RelE-like_toxin"/>
</dbReference>